<proteinExistence type="predicted"/>
<dbReference type="OrthoDB" id="4556617at2"/>
<comment type="caution">
    <text evidence="2">The sequence shown here is derived from an EMBL/GenBank/DDBJ whole genome shotgun (WGS) entry which is preliminary data.</text>
</comment>
<reference evidence="2 3" key="1">
    <citation type="submission" date="2019-09" db="EMBL/GenBank/DDBJ databases">
        <authorList>
            <person name="Wang X."/>
        </authorList>
    </citation>
    <scope>NUCLEOTIDE SEQUENCE [LARGE SCALE GENOMIC DNA]</scope>
    <source>
        <strain evidence="2 3">CICC 11023</strain>
    </source>
</reference>
<dbReference type="AlphaFoldDB" id="A0A5N0E7E4"/>
<sequence length="149" mass="15364">MNSLRALFAIPAVPAVAVAAMVATSAPAAAQIVDQFDSFYSLTDGLCVAQVSSAVTSNAYPEHAAFSVATTMFGAGSCNLALTLNWRNVETGETGAFTVTAHGPGYWGNSGYSALFHPGIGRFTGTMTVGAAHIPEPGTVEFRVDPYQG</sequence>
<organism evidence="2 3">
    <name type="scientific">Nocardia colli</name>
    <dbReference type="NCBI Taxonomy" id="2545717"/>
    <lineage>
        <taxon>Bacteria</taxon>
        <taxon>Bacillati</taxon>
        <taxon>Actinomycetota</taxon>
        <taxon>Actinomycetes</taxon>
        <taxon>Mycobacteriales</taxon>
        <taxon>Nocardiaceae</taxon>
        <taxon>Nocardia</taxon>
    </lineage>
</organism>
<feature type="signal peptide" evidence="1">
    <location>
        <begin position="1"/>
        <end position="30"/>
    </location>
</feature>
<evidence type="ECO:0000256" key="1">
    <source>
        <dbReference type="SAM" id="SignalP"/>
    </source>
</evidence>
<protein>
    <submittedName>
        <fullName evidence="2">Uncharacterized protein</fullName>
    </submittedName>
</protein>
<gene>
    <name evidence="2" type="ORF">F3087_36085</name>
</gene>
<dbReference type="Proteomes" id="UP000323876">
    <property type="component" value="Unassembled WGS sequence"/>
</dbReference>
<name>A0A5N0E7E4_9NOCA</name>
<accession>A0A5N0E7E4</accession>
<evidence type="ECO:0000313" key="3">
    <source>
        <dbReference type="Proteomes" id="UP000323876"/>
    </source>
</evidence>
<keyword evidence="1" id="KW-0732">Signal</keyword>
<evidence type="ECO:0000313" key="2">
    <source>
        <dbReference type="EMBL" id="KAA8884074.1"/>
    </source>
</evidence>
<dbReference type="RefSeq" id="WP_150406600.1">
    <property type="nucleotide sequence ID" value="NZ_JBHJYQ010000012.1"/>
</dbReference>
<dbReference type="EMBL" id="VXLC01000023">
    <property type="protein sequence ID" value="KAA8884074.1"/>
    <property type="molecule type" value="Genomic_DNA"/>
</dbReference>
<keyword evidence="3" id="KW-1185">Reference proteome</keyword>
<feature type="chain" id="PRO_5038554168" evidence="1">
    <location>
        <begin position="31"/>
        <end position="149"/>
    </location>
</feature>